<reference evidence="2" key="1">
    <citation type="journal article" date="2022" name="Mol. Ecol. Resour.">
        <title>The genomes of chicory, endive, great burdock and yacon provide insights into Asteraceae palaeo-polyploidization history and plant inulin production.</title>
        <authorList>
            <person name="Fan W."/>
            <person name="Wang S."/>
            <person name="Wang H."/>
            <person name="Wang A."/>
            <person name="Jiang F."/>
            <person name="Liu H."/>
            <person name="Zhao H."/>
            <person name="Xu D."/>
            <person name="Zhang Y."/>
        </authorList>
    </citation>
    <scope>NUCLEOTIDE SEQUENCE [LARGE SCALE GENOMIC DNA]</scope>
    <source>
        <strain evidence="2">cv. Niubang</strain>
    </source>
</reference>
<dbReference type="Proteomes" id="UP001055879">
    <property type="component" value="Linkage Group LG02"/>
</dbReference>
<keyword evidence="2" id="KW-1185">Reference proteome</keyword>
<proteinExistence type="predicted"/>
<gene>
    <name evidence="1" type="ORF">L6452_05734</name>
</gene>
<sequence>MARGSINGIVSESGQAWDGIHSSYCLLLVINRLLGCVPLAAASILEIQIRGKFGSCSSGEFKKELFPNKVRSYVFSDQLGSRAEWQQLARLSRCCRGRRLASRKQIQFSSVLG</sequence>
<reference evidence="1 2" key="2">
    <citation type="journal article" date="2022" name="Mol. Ecol. Resour.">
        <title>The genomes of chicory, endive, great burdock and yacon provide insights into Asteraceae paleo-polyploidization history and plant inulin production.</title>
        <authorList>
            <person name="Fan W."/>
            <person name="Wang S."/>
            <person name="Wang H."/>
            <person name="Wang A."/>
            <person name="Jiang F."/>
            <person name="Liu H."/>
            <person name="Zhao H."/>
            <person name="Xu D."/>
            <person name="Zhang Y."/>
        </authorList>
    </citation>
    <scope>NUCLEOTIDE SEQUENCE [LARGE SCALE GENOMIC DNA]</scope>
    <source>
        <strain evidence="2">cv. Niubang</strain>
    </source>
</reference>
<name>A0ACB9EHI4_ARCLA</name>
<accession>A0ACB9EHI4</accession>
<evidence type="ECO:0000313" key="2">
    <source>
        <dbReference type="Proteomes" id="UP001055879"/>
    </source>
</evidence>
<organism evidence="1 2">
    <name type="scientific">Arctium lappa</name>
    <name type="common">Greater burdock</name>
    <name type="synonym">Lappa major</name>
    <dbReference type="NCBI Taxonomy" id="4217"/>
    <lineage>
        <taxon>Eukaryota</taxon>
        <taxon>Viridiplantae</taxon>
        <taxon>Streptophyta</taxon>
        <taxon>Embryophyta</taxon>
        <taxon>Tracheophyta</taxon>
        <taxon>Spermatophyta</taxon>
        <taxon>Magnoliopsida</taxon>
        <taxon>eudicotyledons</taxon>
        <taxon>Gunneridae</taxon>
        <taxon>Pentapetalae</taxon>
        <taxon>asterids</taxon>
        <taxon>campanulids</taxon>
        <taxon>Asterales</taxon>
        <taxon>Asteraceae</taxon>
        <taxon>Carduoideae</taxon>
        <taxon>Cardueae</taxon>
        <taxon>Arctiinae</taxon>
        <taxon>Arctium</taxon>
    </lineage>
</organism>
<comment type="caution">
    <text evidence="1">The sequence shown here is derived from an EMBL/GenBank/DDBJ whole genome shotgun (WGS) entry which is preliminary data.</text>
</comment>
<evidence type="ECO:0000313" key="1">
    <source>
        <dbReference type="EMBL" id="KAI3758181.1"/>
    </source>
</evidence>
<dbReference type="EMBL" id="CM042048">
    <property type="protein sequence ID" value="KAI3758181.1"/>
    <property type="molecule type" value="Genomic_DNA"/>
</dbReference>
<protein>
    <submittedName>
        <fullName evidence="1">Uncharacterized protein</fullName>
    </submittedName>
</protein>